<proteinExistence type="predicted"/>
<feature type="domain" description="CpXC" evidence="1">
    <location>
        <begin position="9"/>
        <end position="144"/>
    </location>
</feature>
<comment type="caution">
    <text evidence="2">The sequence shown here is derived from an EMBL/GenBank/DDBJ whole genome shotgun (WGS) entry which is preliminary data.</text>
</comment>
<protein>
    <recommendedName>
        <fullName evidence="1">CpXC domain-containing protein</fullName>
    </recommendedName>
</protein>
<evidence type="ECO:0000259" key="1">
    <source>
        <dbReference type="Pfam" id="PF14353"/>
    </source>
</evidence>
<evidence type="ECO:0000313" key="2">
    <source>
        <dbReference type="EMBL" id="GGM08549.1"/>
    </source>
</evidence>
<reference evidence="2" key="1">
    <citation type="journal article" date="2014" name="Int. J. Syst. Evol. Microbiol.">
        <title>Complete genome sequence of Corynebacterium casei LMG S-19264T (=DSM 44701T), isolated from a smear-ripened cheese.</title>
        <authorList>
            <consortium name="US DOE Joint Genome Institute (JGI-PGF)"/>
            <person name="Walter F."/>
            <person name="Albersmeier A."/>
            <person name="Kalinowski J."/>
            <person name="Ruckert C."/>
        </authorList>
    </citation>
    <scope>NUCLEOTIDE SEQUENCE</scope>
    <source>
        <strain evidence="2">CGMCC 1.6293</strain>
    </source>
</reference>
<dbReference type="InterPro" id="IPR025682">
    <property type="entry name" value="CpXC_dom"/>
</dbReference>
<accession>A0A917T469</accession>
<gene>
    <name evidence="2" type="ORF">GCM10011534_33210</name>
</gene>
<dbReference type="RefSeq" id="WP_028286908.1">
    <property type="nucleotide sequence ID" value="NZ_BMLF01000002.1"/>
</dbReference>
<name>A0A917T469_9RHOB</name>
<dbReference type="Pfam" id="PF14353">
    <property type="entry name" value="CpXC"/>
    <property type="match status" value="1"/>
</dbReference>
<reference evidence="2" key="2">
    <citation type="submission" date="2020-09" db="EMBL/GenBank/DDBJ databases">
        <authorList>
            <person name="Sun Q."/>
            <person name="Zhou Y."/>
        </authorList>
    </citation>
    <scope>NUCLEOTIDE SEQUENCE</scope>
    <source>
        <strain evidence="2">CGMCC 1.6293</strain>
    </source>
</reference>
<sequence length="233" mass="25614">MSLFMDMSITCPNCGAVNRIEAVESVNADRRPDLRDAILAGTFQVSPCESCDEPVRLEPQFNYLDVSAGLWIAAYPGRLMPDLLEIEDSVNEVYRKSYGAGAMQSAQAVGEVLQKRLTFGWPAVREKILLRAEGIADAEAEMLKLDLMRRLPEAPLAPGIELRIVDRTGDGLVLIWVETVSETVLQEFTAATALLDEIRGNAEGWAPIRAALENGPFVDMQKLYMGEGRAVAE</sequence>
<evidence type="ECO:0000313" key="3">
    <source>
        <dbReference type="Proteomes" id="UP000649829"/>
    </source>
</evidence>
<organism evidence="2 3">
    <name type="scientific">Pseudooceanicola nanhaiensis</name>
    <dbReference type="NCBI Taxonomy" id="375761"/>
    <lineage>
        <taxon>Bacteria</taxon>
        <taxon>Pseudomonadati</taxon>
        <taxon>Pseudomonadota</taxon>
        <taxon>Alphaproteobacteria</taxon>
        <taxon>Rhodobacterales</taxon>
        <taxon>Paracoccaceae</taxon>
        <taxon>Pseudooceanicola</taxon>
    </lineage>
</organism>
<dbReference type="Proteomes" id="UP000649829">
    <property type="component" value="Unassembled WGS sequence"/>
</dbReference>
<dbReference type="AlphaFoldDB" id="A0A917T469"/>
<keyword evidence="3" id="KW-1185">Reference proteome</keyword>
<dbReference type="EMBL" id="BMLF01000002">
    <property type="protein sequence ID" value="GGM08549.1"/>
    <property type="molecule type" value="Genomic_DNA"/>
</dbReference>